<feature type="domain" description="Cation efflux protein transmembrane" evidence="8">
    <location>
        <begin position="13"/>
        <end position="207"/>
    </location>
</feature>
<dbReference type="Gene3D" id="1.20.1510.10">
    <property type="entry name" value="Cation efflux protein transmembrane domain"/>
    <property type="match status" value="1"/>
</dbReference>
<feature type="transmembrane region" description="Helical" evidence="7">
    <location>
        <begin position="81"/>
        <end position="102"/>
    </location>
</feature>
<evidence type="ECO:0000256" key="1">
    <source>
        <dbReference type="ARBA" id="ARBA00004141"/>
    </source>
</evidence>
<evidence type="ECO:0000256" key="3">
    <source>
        <dbReference type="ARBA" id="ARBA00022448"/>
    </source>
</evidence>
<keyword evidence="6 7" id="KW-0472">Membrane</keyword>
<dbReference type="Proteomes" id="UP001300012">
    <property type="component" value="Unassembled WGS sequence"/>
</dbReference>
<keyword evidence="11" id="KW-1185">Reference proteome</keyword>
<comment type="caution">
    <text evidence="10">The sequence shown here is derived from an EMBL/GenBank/DDBJ whole genome shotgun (WGS) entry which is preliminary data.</text>
</comment>
<gene>
    <name evidence="10" type="ORF">NV381_23130</name>
</gene>
<proteinExistence type="inferred from homology"/>
<name>A0ABT1YLM3_9BACL</name>
<keyword evidence="4 7" id="KW-0812">Transmembrane</keyword>
<dbReference type="EMBL" id="JANQBD010000018">
    <property type="protein sequence ID" value="MCR8634087.1"/>
    <property type="molecule type" value="Genomic_DNA"/>
</dbReference>
<dbReference type="InterPro" id="IPR027470">
    <property type="entry name" value="Cation_efflux_CTD"/>
</dbReference>
<comment type="subcellular location">
    <subcellularLocation>
        <location evidence="1">Membrane</location>
        <topology evidence="1">Multi-pass membrane protein</topology>
    </subcellularLocation>
</comment>
<evidence type="ECO:0000256" key="6">
    <source>
        <dbReference type="ARBA" id="ARBA00023136"/>
    </source>
</evidence>
<evidence type="ECO:0000313" key="11">
    <source>
        <dbReference type="Proteomes" id="UP001300012"/>
    </source>
</evidence>
<organism evidence="10 11">
    <name type="scientific">Paenibacillus radicis</name>
    <name type="common">ex Xue et al. 2023</name>
    <dbReference type="NCBI Taxonomy" id="2972489"/>
    <lineage>
        <taxon>Bacteria</taxon>
        <taxon>Bacillati</taxon>
        <taxon>Bacillota</taxon>
        <taxon>Bacilli</taxon>
        <taxon>Bacillales</taxon>
        <taxon>Paenibacillaceae</taxon>
        <taxon>Paenibacillus</taxon>
    </lineage>
</organism>
<protein>
    <submittedName>
        <fullName evidence="10">Cation diffusion facilitator family transporter</fullName>
    </submittedName>
</protein>
<feature type="transmembrane region" description="Helical" evidence="7">
    <location>
        <begin position="182"/>
        <end position="202"/>
    </location>
</feature>
<dbReference type="RefSeq" id="WP_258215656.1">
    <property type="nucleotide sequence ID" value="NZ_JANQBD010000018.1"/>
</dbReference>
<evidence type="ECO:0000256" key="2">
    <source>
        <dbReference type="ARBA" id="ARBA00008114"/>
    </source>
</evidence>
<sequence>MSNERFKKTEFAVWIGIACNMVITVVKGAVGYISGSKALIADALHSASEVASSFAVLTGLSTAKSSSDKDDPYRSVKAESITSIIVSVLLLLVGIEIFISSARAVYNGIDSPPGTIAFIVVVISIIMKEAILIFKSRVNKQLSSQASIANSWDRRSDIYSSIAVFVGTGGAIWGNYLGNKYMYYLDPAAGIFISMLIFIRGYRLLKGTIHKKINSIIHNEDPIELLRTVQMIKGVIAVDDLRARERGHYVIIDVKISVNPRISVLEGHDVAKIVKQTLMKRFIHISDVFIQVQPYDPGYPYKNNVGPEYDDHPSLLH</sequence>
<dbReference type="InterPro" id="IPR027469">
    <property type="entry name" value="Cation_efflux_TMD_sf"/>
</dbReference>
<dbReference type="InterPro" id="IPR050291">
    <property type="entry name" value="CDF_Transporter"/>
</dbReference>
<dbReference type="SUPFAM" id="SSF161111">
    <property type="entry name" value="Cation efflux protein transmembrane domain-like"/>
    <property type="match status" value="1"/>
</dbReference>
<evidence type="ECO:0000256" key="5">
    <source>
        <dbReference type="ARBA" id="ARBA00022989"/>
    </source>
</evidence>
<evidence type="ECO:0000259" key="8">
    <source>
        <dbReference type="Pfam" id="PF01545"/>
    </source>
</evidence>
<dbReference type="InterPro" id="IPR036837">
    <property type="entry name" value="Cation_efflux_CTD_sf"/>
</dbReference>
<dbReference type="InterPro" id="IPR002524">
    <property type="entry name" value="Cation_efflux"/>
</dbReference>
<dbReference type="NCBIfam" id="TIGR01297">
    <property type="entry name" value="CDF"/>
    <property type="match status" value="1"/>
</dbReference>
<dbReference type="Pfam" id="PF01545">
    <property type="entry name" value="Cation_efflux"/>
    <property type="match status" value="1"/>
</dbReference>
<keyword evidence="3" id="KW-0813">Transport</keyword>
<keyword evidence="5 7" id="KW-1133">Transmembrane helix</keyword>
<dbReference type="InterPro" id="IPR058533">
    <property type="entry name" value="Cation_efflux_TM"/>
</dbReference>
<feature type="transmembrane region" description="Helical" evidence="7">
    <location>
        <begin position="158"/>
        <end position="176"/>
    </location>
</feature>
<dbReference type="Pfam" id="PF16916">
    <property type="entry name" value="ZT_dimer"/>
    <property type="match status" value="1"/>
</dbReference>
<dbReference type="PANTHER" id="PTHR43840">
    <property type="entry name" value="MITOCHONDRIAL METAL TRANSPORTER 1-RELATED"/>
    <property type="match status" value="1"/>
</dbReference>
<dbReference type="PANTHER" id="PTHR43840:SF15">
    <property type="entry name" value="MITOCHONDRIAL METAL TRANSPORTER 1-RELATED"/>
    <property type="match status" value="1"/>
</dbReference>
<feature type="transmembrane region" description="Helical" evidence="7">
    <location>
        <begin position="12"/>
        <end position="33"/>
    </location>
</feature>
<evidence type="ECO:0000313" key="10">
    <source>
        <dbReference type="EMBL" id="MCR8634087.1"/>
    </source>
</evidence>
<accession>A0ABT1YLM3</accession>
<comment type="similarity">
    <text evidence="2">Belongs to the cation diffusion facilitator (CDF) transporter (TC 2.A.4) family.</text>
</comment>
<evidence type="ECO:0000256" key="7">
    <source>
        <dbReference type="SAM" id="Phobius"/>
    </source>
</evidence>
<feature type="domain" description="Cation efflux protein cytoplasmic" evidence="9">
    <location>
        <begin position="223"/>
        <end position="295"/>
    </location>
</feature>
<dbReference type="Gene3D" id="3.30.70.1350">
    <property type="entry name" value="Cation efflux protein, cytoplasmic domain"/>
    <property type="match status" value="1"/>
</dbReference>
<dbReference type="SUPFAM" id="SSF160240">
    <property type="entry name" value="Cation efflux protein cytoplasmic domain-like"/>
    <property type="match status" value="1"/>
</dbReference>
<evidence type="ECO:0000259" key="9">
    <source>
        <dbReference type="Pfam" id="PF16916"/>
    </source>
</evidence>
<evidence type="ECO:0000256" key="4">
    <source>
        <dbReference type="ARBA" id="ARBA00022692"/>
    </source>
</evidence>
<feature type="transmembrane region" description="Helical" evidence="7">
    <location>
        <begin position="114"/>
        <end position="134"/>
    </location>
</feature>
<reference evidence="10 11" key="1">
    <citation type="submission" date="2022-08" db="EMBL/GenBank/DDBJ databases">
        <title>Paenibacillus endoradicis sp. nov., Paenibacillus radicibacter sp. nov and Paenibacillus pararadicis sp. nov., three cold-adapted plant growth-promoting bacteria isolated from root of Larix gmelinii in Great Khingan.</title>
        <authorList>
            <person name="Xue H."/>
        </authorList>
    </citation>
    <scope>NUCLEOTIDE SEQUENCE [LARGE SCALE GENOMIC DNA]</scope>
    <source>
        <strain evidence="10 11">N5-1-1-5</strain>
    </source>
</reference>